<proteinExistence type="predicted"/>
<name>B8F0H8_THASP</name>
<protein>
    <submittedName>
        <fullName evidence="2">HNH endonuclease</fullName>
    </submittedName>
</protein>
<accession>B8F0H8</accession>
<dbReference type="PANTHER" id="PTHR33877">
    <property type="entry name" value="SLL1193 PROTEIN"/>
    <property type="match status" value="1"/>
</dbReference>
<dbReference type="Proteomes" id="UP000002186">
    <property type="component" value="Plasmid pTha01"/>
</dbReference>
<evidence type="ECO:0000313" key="3">
    <source>
        <dbReference type="Proteomes" id="UP000002186"/>
    </source>
</evidence>
<dbReference type="eggNOG" id="COG1403">
    <property type="taxonomic scope" value="Bacteria"/>
</dbReference>
<dbReference type="EMBL" id="CP001282">
    <property type="protein sequence ID" value="ACK55144.1"/>
    <property type="molecule type" value="Genomic_DNA"/>
</dbReference>
<dbReference type="AlphaFoldDB" id="B8F0H8"/>
<gene>
    <name evidence="2" type="ordered locus">Tmz1t_2411</name>
</gene>
<reference evidence="2 3" key="2">
    <citation type="journal article" date="2012" name="Stand. Genomic Sci.">
        <title>Complete genome sequence of Thauera aminoaromatica strain MZ1T.</title>
        <authorList>
            <person name="Jiang K."/>
            <person name="Sanseverino J."/>
            <person name="Chauhan A."/>
            <person name="Lucas S."/>
            <person name="Copeland A."/>
            <person name="Lapidus A."/>
            <person name="Del Rio T.G."/>
            <person name="Dalin E."/>
            <person name="Tice H."/>
            <person name="Bruce D."/>
            <person name="Goodwin L."/>
            <person name="Pitluck S."/>
            <person name="Sims D."/>
            <person name="Brettin T."/>
            <person name="Detter J.C."/>
            <person name="Han C."/>
            <person name="Chang Y.J."/>
            <person name="Larimer F."/>
            <person name="Land M."/>
            <person name="Hauser L."/>
            <person name="Kyrpides N.C."/>
            <person name="Mikhailova N."/>
            <person name="Moser S."/>
            <person name="Jegier P."/>
            <person name="Close D."/>
            <person name="Debruyn J.M."/>
            <person name="Wang Y."/>
            <person name="Layton A.C."/>
            <person name="Allen M.S."/>
            <person name="Sayler G.S."/>
        </authorList>
    </citation>
    <scope>NUCLEOTIDE SEQUENCE [LARGE SCALE GENOMIC DNA]</scope>
    <source>
        <strain evidence="2 3">MZ1T</strain>
        <plasmid evidence="2">pTha01</plasmid>
    </source>
</reference>
<dbReference type="RefSeq" id="WP_012592925.1">
    <property type="nucleotide sequence ID" value="NC_011667.1"/>
</dbReference>
<dbReference type="PANTHER" id="PTHR33877:SF2">
    <property type="entry name" value="OS07G0170200 PROTEIN"/>
    <property type="match status" value="1"/>
</dbReference>
<evidence type="ECO:0000313" key="2">
    <source>
        <dbReference type="EMBL" id="ACK55144.1"/>
    </source>
</evidence>
<keyword evidence="2" id="KW-0540">Nuclease</keyword>
<dbReference type="GO" id="GO:0004519">
    <property type="term" value="F:endonuclease activity"/>
    <property type="evidence" value="ECO:0007669"/>
    <property type="project" value="UniProtKB-KW"/>
</dbReference>
<dbReference type="OrthoDB" id="5292295at2"/>
<geneLocation type="plasmid" evidence="2 3">
    <name>pTha01</name>
</geneLocation>
<keyword evidence="2" id="KW-0614">Plasmid</keyword>
<dbReference type="InterPro" id="IPR052892">
    <property type="entry name" value="NA-targeting_endonuclease"/>
</dbReference>
<dbReference type="Pfam" id="PF01844">
    <property type="entry name" value="HNH"/>
    <property type="match status" value="1"/>
</dbReference>
<dbReference type="InterPro" id="IPR003615">
    <property type="entry name" value="HNH_nuc"/>
</dbReference>
<dbReference type="KEGG" id="tmz:Tmz1t_2411"/>
<keyword evidence="2" id="KW-0378">Hydrolase</keyword>
<organism evidence="2 3">
    <name type="scientific">Thauera aminoaromatica</name>
    <dbReference type="NCBI Taxonomy" id="164330"/>
    <lineage>
        <taxon>Bacteria</taxon>
        <taxon>Pseudomonadati</taxon>
        <taxon>Pseudomonadota</taxon>
        <taxon>Betaproteobacteria</taxon>
        <taxon>Rhodocyclales</taxon>
        <taxon>Zoogloeaceae</taxon>
        <taxon>Thauera</taxon>
    </lineage>
</organism>
<evidence type="ECO:0000259" key="1">
    <source>
        <dbReference type="SMART" id="SM00507"/>
    </source>
</evidence>
<dbReference type="InterPro" id="IPR002711">
    <property type="entry name" value="HNH"/>
</dbReference>
<sequence length="315" mass="36523">MARSTYKRTEEEKRNLKVDLSRIPEWESEIESIRSRFRRFSLPKISSAASLVHEMRKKLYIGRHSDRERDAEALENWKRSLSIDSLIRMSDDYSAPTFLRSGVEENIIDKIRSTLEQTERQLAEYRTRGVTDSFWVSVFTSKVDSDTVKRFEQQKTDYLALSREIPRVAEAIRLLDEVRSESREFANRVSKIKERLWLAEEKMDAIERFEAKHGRVFGKASAVDNKTRERASSLKRLVKKTKDCPYCGSELGVDPHLDHIYPVSKGGLSVIENLVWCCSACNTVKSDKGLMQFLKERGFSIDRTLSRLHALGKHV</sequence>
<feature type="domain" description="HNH nuclease" evidence="1">
    <location>
        <begin position="233"/>
        <end position="283"/>
    </location>
</feature>
<dbReference type="HOGENOM" id="CLU_882579_0_0_4"/>
<dbReference type="Gene3D" id="1.10.30.50">
    <property type="match status" value="1"/>
</dbReference>
<dbReference type="CDD" id="cd00085">
    <property type="entry name" value="HNHc"/>
    <property type="match status" value="1"/>
</dbReference>
<dbReference type="SMART" id="SM00507">
    <property type="entry name" value="HNHc"/>
    <property type="match status" value="1"/>
</dbReference>
<keyword evidence="2" id="KW-0255">Endonuclease</keyword>
<keyword evidence="3" id="KW-1185">Reference proteome</keyword>
<reference evidence="3" key="1">
    <citation type="submission" date="2008-12" db="EMBL/GenBank/DDBJ databases">
        <title>Complete sequence of plasmid of Thauera sp. MZ1T.</title>
        <authorList>
            <consortium name="US DOE Joint Genome Institute"/>
            <person name="Lucas S."/>
            <person name="Copeland A."/>
            <person name="Lapidus A."/>
            <person name="Glavina del Rio T."/>
            <person name="Dalin E."/>
            <person name="Tice H."/>
            <person name="Bruce D."/>
            <person name="Goodwin L."/>
            <person name="Pitluck S."/>
            <person name="Sims D."/>
            <person name="Brettin T."/>
            <person name="Detter J.C."/>
            <person name="Han C."/>
            <person name="Larimer F."/>
            <person name="Land M."/>
            <person name="Hauser L."/>
            <person name="Kyrpides N."/>
            <person name="Mikhailova N."/>
            <person name="Sayler G.S."/>
        </authorList>
    </citation>
    <scope>NUCLEOTIDE SEQUENCE [LARGE SCALE GENOMIC DNA]</scope>
    <source>
        <strain evidence="3">MZ1T</strain>
        <plasmid evidence="3">pTha01</plasmid>
    </source>
</reference>